<dbReference type="Proteomes" id="UP000307720">
    <property type="component" value="Unassembled WGS sequence"/>
</dbReference>
<keyword evidence="1" id="KW-0378">Hydrolase</keyword>
<organism evidence="1 2">
    <name type="scientific">Hominisplanchenecus murintestinalis</name>
    <dbReference type="NCBI Taxonomy" id="2941517"/>
    <lineage>
        <taxon>Bacteria</taxon>
        <taxon>Bacillati</taxon>
        <taxon>Bacillota</taxon>
        <taxon>Clostridia</taxon>
        <taxon>Lachnospirales</taxon>
        <taxon>Lachnospiraceae</taxon>
        <taxon>Hominisplanchenecus</taxon>
    </lineage>
</organism>
<gene>
    <name evidence="1" type="ORF">E5357_13305</name>
</gene>
<keyword evidence="2" id="KW-1185">Reference proteome</keyword>
<evidence type="ECO:0000313" key="1">
    <source>
        <dbReference type="EMBL" id="TGX97254.1"/>
    </source>
</evidence>
<dbReference type="EMBL" id="SRZB01000035">
    <property type="protein sequence ID" value="TGX97254.1"/>
    <property type="molecule type" value="Genomic_DNA"/>
</dbReference>
<comment type="caution">
    <text evidence="1">The sequence shown here is derived from an EMBL/GenBank/DDBJ whole genome shotgun (WGS) entry which is preliminary data.</text>
</comment>
<protein>
    <submittedName>
        <fullName evidence="1">HAD family hydrolase</fullName>
    </submittedName>
</protein>
<name>A0AC61QWP5_9FIRM</name>
<accession>A0AC61QWP5</accession>
<sequence length="228" mass="25698">MYKAGIFDLDGTLADTVDSMAYSANLALRELGLLEQPAERFKTFAGDGAEELIRRCLRAGGDETCSKFEEMQRLYRRYFGENCMYHVQLYDGILHLLETMKQKGMKLAVLSNKPNAQAVDVVEKLFGKGHFDYVQGQTEEIPRKPSPVGALHIAEYFGVERSECLYIGDTDTDMQTGTAAGMFTIGVLWGFRSREELEENRADWIAGHPSEIESFLRRRCKCVGKGEV</sequence>
<reference evidence="1" key="1">
    <citation type="submission" date="2019-04" db="EMBL/GenBank/DDBJ databases">
        <title>Microbes associate with the intestines of laboratory mice.</title>
        <authorList>
            <person name="Navarre W."/>
            <person name="Wong E."/>
            <person name="Huang K."/>
            <person name="Tropini C."/>
            <person name="Ng K."/>
            <person name="Yu B."/>
        </authorList>
    </citation>
    <scope>NUCLEOTIDE SEQUENCE</scope>
    <source>
        <strain evidence="1">NM72_1-8</strain>
    </source>
</reference>
<evidence type="ECO:0000313" key="2">
    <source>
        <dbReference type="Proteomes" id="UP000307720"/>
    </source>
</evidence>
<proteinExistence type="predicted"/>